<evidence type="ECO:0000313" key="9">
    <source>
        <dbReference type="Proteomes" id="UP000008810"/>
    </source>
</evidence>
<protein>
    <recommendedName>
        <fullName evidence="6">Bifunctional inhibitor/plant lipid transfer protein/seed storage helical domain-containing protein</fullName>
    </recommendedName>
</protein>
<dbReference type="SMART" id="SM00499">
    <property type="entry name" value="AAI"/>
    <property type="match status" value="1"/>
</dbReference>
<evidence type="ECO:0000256" key="4">
    <source>
        <dbReference type="ARBA" id="ARBA00023180"/>
    </source>
</evidence>
<keyword evidence="4" id="KW-0325">Glycoprotein</keyword>
<organism evidence="7">
    <name type="scientific">Brachypodium distachyon</name>
    <name type="common">Purple false brome</name>
    <name type="synonym">Trachynia distachya</name>
    <dbReference type="NCBI Taxonomy" id="15368"/>
    <lineage>
        <taxon>Eukaryota</taxon>
        <taxon>Viridiplantae</taxon>
        <taxon>Streptophyta</taxon>
        <taxon>Embryophyta</taxon>
        <taxon>Tracheophyta</taxon>
        <taxon>Spermatophyta</taxon>
        <taxon>Magnoliopsida</taxon>
        <taxon>Liliopsida</taxon>
        <taxon>Poales</taxon>
        <taxon>Poaceae</taxon>
        <taxon>BOP clade</taxon>
        <taxon>Pooideae</taxon>
        <taxon>Stipodae</taxon>
        <taxon>Brachypodieae</taxon>
        <taxon>Brachypodium</taxon>
    </lineage>
</organism>
<dbReference type="SUPFAM" id="SSF47699">
    <property type="entry name" value="Bifunctional inhibitor/lipid-transfer protein/seed storage 2S albumin"/>
    <property type="match status" value="1"/>
</dbReference>
<dbReference type="STRING" id="15368.I1I8Y2"/>
<dbReference type="Gene3D" id="1.10.110.10">
    <property type="entry name" value="Plant lipid-transfer and hydrophobic proteins"/>
    <property type="match status" value="1"/>
</dbReference>
<reference evidence="8" key="3">
    <citation type="submission" date="2018-08" db="UniProtKB">
        <authorList>
            <consortium name="EnsemblPlants"/>
        </authorList>
    </citation>
    <scope>IDENTIFICATION</scope>
    <source>
        <strain evidence="8">cv. Bd21</strain>
    </source>
</reference>
<dbReference type="Proteomes" id="UP000008810">
    <property type="component" value="Chromosome 3"/>
</dbReference>
<dbReference type="OrthoDB" id="1882492at2759"/>
<dbReference type="HOGENOM" id="CLU_089796_2_0_1"/>
<dbReference type="Pfam" id="PF14368">
    <property type="entry name" value="LTP_2"/>
    <property type="match status" value="1"/>
</dbReference>
<evidence type="ECO:0000256" key="1">
    <source>
        <dbReference type="ARBA" id="ARBA00009748"/>
    </source>
</evidence>
<dbReference type="eggNOG" id="ENOG502S13V">
    <property type="taxonomic scope" value="Eukaryota"/>
</dbReference>
<dbReference type="Gramene" id="KQJ99139">
    <property type="protein sequence ID" value="KQJ99139"/>
    <property type="gene ID" value="BRADI_3g41350v3"/>
</dbReference>
<dbReference type="RefSeq" id="XP_003572451.3">
    <property type="nucleotide sequence ID" value="XM_003572403.4"/>
</dbReference>
<feature type="domain" description="Bifunctional inhibitor/plant lipid transfer protein/seed storage helical" evidence="6">
    <location>
        <begin position="42"/>
        <end position="125"/>
    </location>
</feature>
<dbReference type="GeneID" id="100840639"/>
<dbReference type="KEGG" id="bdi:100840639"/>
<evidence type="ECO:0000256" key="3">
    <source>
        <dbReference type="ARBA" id="ARBA00023157"/>
    </source>
</evidence>
<keyword evidence="2 5" id="KW-0732">Signal</keyword>
<evidence type="ECO:0000313" key="8">
    <source>
        <dbReference type="EnsemblPlants" id="KQJ99139"/>
    </source>
</evidence>
<feature type="chain" id="PRO_5014095127" description="Bifunctional inhibitor/plant lipid transfer protein/seed storage helical domain-containing protein" evidence="5">
    <location>
        <begin position="31"/>
        <end position="187"/>
    </location>
</feature>
<keyword evidence="9" id="KW-1185">Reference proteome</keyword>
<evidence type="ECO:0000256" key="2">
    <source>
        <dbReference type="ARBA" id="ARBA00022729"/>
    </source>
</evidence>
<name>I1I8Y2_BRADI</name>
<comment type="similarity">
    <text evidence="1">Belongs to the plant LTP family.</text>
</comment>
<dbReference type="InterPro" id="IPR036312">
    <property type="entry name" value="Bifun_inhib/LTP/seed_sf"/>
</dbReference>
<dbReference type="CDD" id="cd00010">
    <property type="entry name" value="AAI_LTSS"/>
    <property type="match status" value="1"/>
</dbReference>
<keyword evidence="3" id="KW-1015">Disulfide bond</keyword>
<sequence>MATRRRCSHLSAAALLLAVCLSLSPSLATAQTAAPGATQSKCQGDMAHLTECMDYATGHEPSPSSTCCGDISDTQKARPECLCYIIQQVHGAGQAHGTQQLGLRFDRVLALPTACKLAGANVSLCINLLHLTPSSPDYAMFLNASKMTPSTSAPMSDSAAAGSKAPAGLRYGVVAAAVVSAVFSSIF</sequence>
<dbReference type="EnsemblPlants" id="KQJ99139">
    <property type="protein sequence ID" value="KQJ99139"/>
    <property type="gene ID" value="BRADI_3g41350v3"/>
</dbReference>
<gene>
    <name evidence="8" type="primary">LOC100840639</name>
    <name evidence="7" type="ORF">BRADI_3g41350v3</name>
</gene>
<dbReference type="EMBL" id="CM000882">
    <property type="protein sequence ID" value="KQJ99139.1"/>
    <property type="molecule type" value="Genomic_DNA"/>
</dbReference>
<reference evidence="7 8" key="1">
    <citation type="journal article" date="2010" name="Nature">
        <title>Genome sequencing and analysis of the model grass Brachypodium distachyon.</title>
        <authorList>
            <consortium name="International Brachypodium Initiative"/>
        </authorList>
    </citation>
    <scope>NUCLEOTIDE SEQUENCE [LARGE SCALE GENOMIC DNA]</scope>
    <source>
        <strain evidence="7">Bd21</strain>
        <strain evidence="8">cv. Bd21</strain>
    </source>
</reference>
<dbReference type="InterPro" id="IPR016140">
    <property type="entry name" value="Bifunc_inhib/LTP/seed_store"/>
</dbReference>
<feature type="signal peptide" evidence="5">
    <location>
        <begin position="1"/>
        <end position="30"/>
    </location>
</feature>
<evidence type="ECO:0000259" key="6">
    <source>
        <dbReference type="SMART" id="SM00499"/>
    </source>
</evidence>
<proteinExistence type="inferred from homology"/>
<reference evidence="7" key="2">
    <citation type="submission" date="2017-06" db="EMBL/GenBank/DDBJ databases">
        <title>WGS assembly of Brachypodium distachyon.</title>
        <authorList>
            <consortium name="The International Brachypodium Initiative"/>
            <person name="Lucas S."/>
            <person name="Harmon-Smith M."/>
            <person name="Lail K."/>
            <person name="Tice H."/>
            <person name="Grimwood J."/>
            <person name="Bruce D."/>
            <person name="Barry K."/>
            <person name="Shu S."/>
            <person name="Lindquist E."/>
            <person name="Wang M."/>
            <person name="Pitluck S."/>
            <person name="Vogel J.P."/>
            <person name="Garvin D.F."/>
            <person name="Mockler T.C."/>
            <person name="Schmutz J."/>
            <person name="Rokhsar D."/>
            <person name="Bevan M.W."/>
        </authorList>
    </citation>
    <scope>NUCLEOTIDE SEQUENCE</scope>
    <source>
        <strain evidence="7">Bd21</strain>
    </source>
</reference>
<dbReference type="PANTHER" id="PTHR33044">
    <property type="entry name" value="BIFUNCTIONAL INHIBITOR/LIPID-TRANSFER PROTEIN/SEED STORAGE 2S ALBUMIN SUPERFAMILY PROTEIN-RELATED"/>
    <property type="match status" value="1"/>
</dbReference>
<dbReference type="InterPro" id="IPR043325">
    <property type="entry name" value="LTSS"/>
</dbReference>
<dbReference type="OMA" id="CLCFAIQ"/>
<evidence type="ECO:0000256" key="5">
    <source>
        <dbReference type="SAM" id="SignalP"/>
    </source>
</evidence>
<evidence type="ECO:0000313" key="7">
    <source>
        <dbReference type="EMBL" id="KQJ99139.1"/>
    </source>
</evidence>
<accession>I1I8Y2</accession>
<dbReference type="AlphaFoldDB" id="I1I8Y2"/>